<dbReference type="SUPFAM" id="SSF47473">
    <property type="entry name" value="EF-hand"/>
    <property type="match status" value="1"/>
</dbReference>
<comment type="caution">
    <text evidence="3">The sequence shown here is derived from an EMBL/GenBank/DDBJ whole genome shotgun (WGS) entry which is preliminary data.</text>
</comment>
<evidence type="ECO:0000259" key="2">
    <source>
        <dbReference type="PROSITE" id="PS50222"/>
    </source>
</evidence>
<dbReference type="Gene3D" id="1.10.238.10">
    <property type="entry name" value="EF-hand"/>
    <property type="match status" value="1"/>
</dbReference>
<evidence type="ECO:0000313" key="4">
    <source>
        <dbReference type="Proteomes" id="UP001470230"/>
    </source>
</evidence>
<dbReference type="InterPro" id="IPR011992">
    <property type="entry name" value="EF-hand-dom_pair"/>
</dbReference>
<dbReference type="InterPro" id="IPR018247">
    <property type="entry name" value="EF_Hand_1_Ca_BS"/>
</dbReference>
<evidence type="ECO:0000313" key="3">
    <source>
        <dbReference type="EMBL" id="KAK8839203.1"/>
    </source>
</evidence>
<reference evidence="3 4" key="1">
    <citation type="submission" date="2024-04" db="EMBL/GenBank/DDBJ databases">
        <title>Tritrichomonas musculus Genome.</title>
        <authorList>
            <person name="Alves-Ferreira E."/>
            <person name="Grigg M."/>
            <person name="Lorenzi H."/>
            <person name="Galac M."/>
        </authorList>
    </citation>
    <scope>NUCLEOTIDE SEQUENCE [LARGE SCALE GENOMIC DNA]</scope>
    <source>
        <strain evidence="3 4">EAF2021</strain>
    </source>
</reference>
<dbReference type="PROSITE" id="PS50222">
    <property type="entry name" value="EF_HAND_2"/>
    <property type="match status" value="2"/>
</dbReference>
<evidence type="ECO:0000256" key="1">
    <source>
        <dbReference type="ARBA" id="ARBA00022837"/>
    </source>
</evidence>
<protein>
    <submittedName>
        <fullName evidence="3">Rhomboid- protein 3</fullName>
    </submittedName>
</protein>
<dbReference type="Proteomes" id="UP001470230">
    <property type="component" value="Unassembled WGS sequence"/>
</dbReference>
<sequence>MTTKPLTEAERVGVRKLVLHYDHSGNGALDFDEFIHFLKALPNTDLSNFQAKDVTEADINIPIDQVRCFYDGMDVDKSHSVTPNEICDYINAIRTKNFKWQTKMVFRAADKDSSRKVSFDELVQVSKNMEGLDLTKEDFENRCKLELGKEKKELEYWEFYKIITGEELDHDTDPYDGKLPQGSSCCSLI</sequence>
<gene>
    <name evidence="3" type="ORF">M9Y10_032132</name>
</gene>
<feature type="domain" description="EF-hand" evidence="2">
    <location>
        <begin position="9"/>
        <end position="44"/>
    </location>
</feature>
<dbReference type="InterPro" id="IPR002048">
    <property type="entry name" value="EF_hand_dom"/>
</dbReference>
<keyword evidence="4" id="KW-1185">Reference proteome</keyword>
<proteinExistence type="predicted"/>
<dbReference type="PROSITE" id="PS00018">
    <property type="entry name" value="EF_HAND_1"/>
    <property type="match status" value="3"/>
</dbReference>
<organism evidence="3 4">
    <name type="scientific">Tritrichomonas musculus</name>
    <dbReference type="NCBI Taxonomy" id="1915356"/>
    <lineage>
        <taxon>Eukaryota</taxon>
        <taxon>Metamonada</taxon>
        <taxon>Parabasalia</taxon>
        <taxon>Tritrichomonadida</taxon>
        <taxon>Tritrichomonadidae</taxon>
        <taxon>Tritrichomonas</taxon>
    </lineage>
</organism>
<dbReference type="EMBL" id="JAPFFF010000052">
    <property type="protein sequence ID" value="KAK8839203.1"/>
    <property type="molecule type" value="Genomic_DNA"/>
</dbReference>
<name>A0ABR2GZ33_9EUKA</name>
<keyword evidence="1" id="KW-0106">Calcium</keyword>
<feature type="domain" description="EF-hand" evidence="2">
    <location>
        <begin position="105"/>
        <end position="132"/>
    </location>
</feature>
<dbReference type="SMART" id="SM00054">
    <property type="entry name" value="EFh"/>
    <property type="match status" value="2"/>
</dbReference>
<accession>A0ABR2GZ33</accession>